<evidence type="ECO:0000256" key="6">
    <source>
        <dbReference type="SAM" id="Phobius"/>
    </source>
</evidence>
<dbReference type="Gene3D" id="1.20.1640.10">
    <property type="entry name" value="Multidrug efflux transporter AcrB transmembrane domain"/>
    <property type="match status" value="2"/>
</dbReference>
<feature type="transmembrane region" description="Helical" evidence="6">
    <location>
        <begin position="541"/>
        <end position="562"/>
    </location>
</feature>
<feature type="transmembrane region" description="Helical" evidence="6">
    <location>
        <begin position="582"/>
        <end position="606"/>
    </location>
</feature>
<reference evidence="9 10" key="1">
    <citation type="submission" date="2018-02" db="EMBL/GenBank/DDBJ databases">
        <authorList>
            <person name="Cohen D.B."/>
            <person name="Kent A.D."/>
        </authorList>
    </citation>
    <scope>NUCLEOTIDE SEQUENCE [LARGE SCALE GENOMIC DNA]</scope>
    <source>
        <strain evidence="9 10">CECT 9216</strain>
    </source>
</reference>
<feature type="domain" description="SSD" evidence="7">
    <location>
        <begin position="206"/>
        <end position="331"/>
    </location>
</feature>
<feature type="transmembrane region" description="Helical" evidence="6">
    <location>
        <begin position="209"/>
        <end position="230"/>
    </location>
</feature>
<dbReference type="InterPro" id="IPR050545">
    <property type="entry name" value="Mycobact_MmpL"/>
</dbReference>
<dbReference type="InterPro" id="IPR004869">
    <property type="entry name" value="MMPL_dom"/>
</dbReference>
<keyword evidence="3 6" id="KW-0812">Transmembrane</keyword>
<evidence type="ECO:0000256" key="1">
    <source>
        <dbReference type="ARBA" id="ARBA00004651"/>
    </source>
</evidence>
<reference evidence="8 11" key="2">
    <citation type="submission" date="2018-02" db="EMBL/GenBank/DDBJ databases">
        <authorList>
            <person name="Rodrigo-Torres L."/>
            <person name="Arahal R. D."/>
            <person name="Lucena T."/>
        </authorList>
    </citation>
    <scope>NUCLEOTIDE SEQUENCE [LARGE SCALE GENOMIC DNA]</scope>
    <source>
        <strain evidence="8 11">CECT 8486</strain>
    </source>
</reference>
<feature type="transmembrane region" description="Helical" evidence="6">
    <location>
        <begin position="182"/>
        <end position="202"/>
    </location>
</feature>
<feature type="transmembrane region" description="Helical" evidence="6">
    <location>
        <begin position="20"/>
        <end position="41"/>
    </location>
</feature>
<dbReference type="InterPro" id="IPR000731">
    <property type="entry name" value="SSD"/>
</dbReference>
<evidence type="ECO:0000313" key="8">
    <source>
        <dbReference type="EMBL" id="SPD91441.1"/>
    </source>
</evidence>
<protein>
    <submittedName>
        <fullName evidence="9">Membrane protein YdfJ</fullName>
    </submittedName>
</protein>
<accession>A0A2N9K8R3</accession>
<dbReference type="EMBL" id="OKQU01000001">
    <property type="protein sequence ID" value="SPE06666.1"/>
    <property type="molecule type" value="Genomic_DNA"/>
</dbReference>
<dbReference type="Proteomes" id="UP000237923">
    <property type="component" value="Unassembled WGS sequence"/>
</dbReference>
<feature type="transmembrane region" description="Helical" evidence="6">
    <location>
        <begin position="277"/>
        <end position="300"/>
    </location>
</feature>
<dbReference type="EMBL" id="OKQR01000001">
    <property type="protein sequence ID" value="SPD91441.1"/>
    <property type="molecule type" value="Genomic_DNA"/>
</dbReference>
<sequence>MGQLLSKLGRWIYRHAKLTIVTFFITIAVSVCAALSFGIHFDSAGMSIQGSQSERANKLMEKEFPSTRQSGGQVQIVLHSNNGKALTTDKNQQVMAELFQDVQKNSRVKMVILPAMLNSYSKDGMTATARVIYKQKGENVSEKTVDALEKSIKITRHKSIQTELTSNDVTISGMDNGEQAEVVGLAIAFVILAITFASLLVAGIPILSALLGLVTGMMLVLISTNFLSVATFSMSLVGMMGLAVGIDYALFIISRYRQELQQNKSKKDALSSAMSTAGTSVIFAGATVIVALLGMTVLGIDMLSVMGITASFAILTAILTSLTFVPAMLVVLGDRVTGKKPNRLLQFASKIRIKGGWGKLVTKYKLLLTMLVVVVLGVIATPFAHINLGLPNDSVKSEKLTERRAYDLMTEAYGEGSQATLVVLLKTDDMIKVTDSINEIKELGNVATVSQAMPSKDNDYQMITVIPKTDANAVKTKKLVHKIRDLNQNKGLPKLYVTGSTAINIDMSDALMKALPKFAIIIVLFAFILLTVVFRSLLIPLVAVLGFVLSLGATLGAIVFIVQDGHFINLFGIPAKGAILNFLPVLVIGIMFGLAMDYEVFLVSRIREHYLKTENTRQAVILGMRDSGPAVVAAALIMMAVFSGFIFASDAIVKSMGLVLASGILFDAILVRLILVPATIDLFGKASWYLPKWLDKILPNVKID</sequence>
<dbReference type="SUPFAM" id="SSF82866">
    <property type="entry name" value="Multidrug efflux transporter AcrB transmembrane domain"/>
    <property type="match status" value="2"/>
</dbReference>
<gene>
    <name evidence="9" type="primary">ydfJ_1</name>
    <name evidence="8" type="ORF">LES8486_00421</name>
    <name evidence="9" type="ORF">LES9216_00568</name>
</gene>
<evidence type="ECO:0000313" key="11">
    <source>
        <dbReference type="Proteomes" id="UP000239237"/>
    </source>
</evidence>
<feature type="transmembrane region" description="Helical" evidence="6">
    <location>
        <begin position="366"/>
        <end position="386"/>
    </location>
</feature>
<dbReference type="PROSITE" id="PS50156">
    <property type="entry name" value="SSD"/>
    <property type="match status" value="2"/>
</dbReference>
<feature type="transmembrane region" description="Helical" evidence="6">
    <location>
        <begin position="627"/>
        <end position="649"/>
    </location>
</feature>
<dbReference type="AlphaFoldDB" id="A0A2N9K8R3"/>
<evidence type="ECO:0000256" key="2">
    <source>
        <dbReference type="ARBA" id="ARBA00022475"/>
    </source>
</evidence>
<dbReference type="Proteomes" id="UP000239237">
    <property type="component" value="Unassembled WGS sequence"/>
</dbReference>
<comment type="subcellular location">
    <subcellularLocation>
        <location evidence="1">Cell membrane</location>
        <topology evidence="1">Multi-pass membrane protein</topology>
    </subcellularLocation>
</comment>
<keyword evidence="11" id="KW-1185">Reference proteome</keyword>
<evidence type="ECO:0000259" key="7">
    <source>
        <dbReference type="PROSITE" id="PS50156"/>
    </source>
</evidence>
<dbReference type="Pfam" id="PF03176">
    <property type="entry name" value="MMPL"/>
    <property type="match status" value="2"/>
</dbReference>
<evidence type="ECO:0000256" key="5">
    <source>
        <dbReference type="ARBA" id="ARBA00023136"/>
    </source>
</evidence>
<feature type="domain" description="SSD" evidence="7">
    <location>
        <begin position="517"/>
        <end position="682"/>
    </location>
</feature>
<dbReference type="GO" id="GO:0005886">
    <property type="term" value="C:plasma membrane"/>
    <property type="evidence" value="ECO:0007669"/>
    <property type="project" value="UniProtKB-SubCell"/>
</dbReference>
<evidence type="ECO:0000313" key="10">
    <source>
        <dbReference type="Proteomes" id="UP000237923"/>
    </source>
</evidence>
<feature type="transmembrane region" description="Helical" evidence="6">
    <location>
        <begin position="514"/>
        <end position="534"/>
    </location>
</feature>
<evidence type="ECO:0000256" key="3">
    <source>
        <dbReference type="ARBA" id="ARBA00022692"/>
    </source>
</evidence>
<dbReference type="PANTHER" id="PTHR33406:SF13">
    <property type="entry name" value="MEMBRANE PROTEIN YDFJ"/>
    <property type="match status" value="1"/>
</dbReference>
<keyword evidence="2" id="KW-1003">Cell membrane</keyword>
<evidence type="ECO:0000313" key="9">
    <source>
        <dbReference type="EMBL" id="SPE06666.1"/>
    </source>
</evidence>
<dbReference type="RefSeq" id="WP_105299550.1">
    <property type="nucleotide sequence ID" value="NZ_CP171619.1"/>
</dbReference>
<feature type="transmembrane region" description="Helical" evidence="6">
    <location>
        <begin position="236"/>
        <end position="256"/>
    </location>
</feature>
<name>A0A2N9K8R3_9LACO</name>
<proteinExistence type="predicted"/>
<keyword evidence="5 6" id="KW-0472">Membrane</keyword>
<dbReference type="PANTHER" id="PTHR33406">
    <property type="entry name" value="MEMBRANE PROTEIN MJ1562-RELATED"/>
    <property type="match status" value="1"/>
</dbReference>
<organism evidence="9 10">
    <name type="scientific">Leuconostoc suionicum</name>
    <dbReference type="NCBI Taxonomy" id="1511761"/>
    <lineage>
        <taxon>Bacteria</taxon>
        <taxon>Bacillati</taxon>
        <taxon>Bacillota</taxon>
        <taxon>Bacilli</taxon>
        <taxon>Lactobacillales</taxon>
        <taxon>Lactobacillaceae</taxon>
        <taxon>Leuconostoc</taxon>
    </lineage>
</organism>
<feature type="transmembrane region" description="Helical" evidence="6">
    <location>
        <begin position="312"/>
        <end position="333"/>
    </location>
</feature>
<evidence type="ECO:0000256" key="4">
    <source>
        <dbReference type="ARBA" id="ARBA00022989"/>
    </source>
</evidence>
<keyword evidence="4 6" id="KW-1133">Transmembrane helix</keyword>